<name>A0ABQ5U8Z3_9PROT</name>
<evidence type="ECO:0000259" key="6">
    <source>
        <dbReference type="PROSITE" id="PS50111"/>
    </source>
</evidence>
<feature type="region of interest" description="Disordered" evidence="5">
    <location>
        <begin position="361"/>
        <end position="389"/>
    </location>
</feature>
<gene>
    <name evidence="7" type="ORF">GCM10007924_21770</name>
</gene>
<dbReference type="Gene3D" id="1.10.287.950">
    <property type="entry name" value="Methyl-accepting chemotaxis protein"/>
    <property type="match status" value="1"/>
</dbReference>
<feature type="coiled-coil region" evidence="4">
    <location>
        <begin position="287"/>
        <end position="314"/>
    </location>
</feature>
<feature type="region of interest" description="Disordered" evidence="5">
    <location>
        <begin position="1"/>
        <end position="30"/>
    </location>
</feature>
<dbReference type="RefSeq" id="WP_169561051.1">
    <property type="nucleotide sequence ID" value="NZ_BSNF01000008.1"/>
</dbReference>
<dbReference type="EMBL" id="BSNF01000008">
    <property type="protein sequence ID" value="GLQ06956.1"/>
    <property type="molecule type" value="Genomic_DNA"/>
</dbReference>
<dbReference type="InterPro" id="IPR004090">
    <property type="entry name" value="Chemotax_Me-accpt_rcpt"/>
</dbReference>
<keyword evidence="1 3" id="KW-0807">Transducer</keyword>
<dbReference type="PROSITE" id="PS50111">
    <property type="entry name" value="CHEMOTAXIS_TRANSDUC_2"/>
    <property type="match status" value="1"/>
</dbReference>
<dbReference type="SUPFAM" id="SSF58104">
    <property type="entry name" value="Methyl-accepting chemotaxis protein (MCP) signaling domain"/>
    <property type="match status" value="1"/>
</dbReference>
<evidence type="ECO:0000256" key="3">
    <source>
        <dbReference type="PROSITE-ProRule" id="PRU00284"/>
    </source>
</evidence>
<dbReference type="PRINTS" id="PR00260">
    <property type="entry name" value="CHEMTRNSDUCR"/>
</dbReference>
<keyword evidence="8" id="KW-1185">Reference proteome</keyword>
<organism evidence="7 8">
    <name type="scientific">Sneathiella chinensis</name>
    <dbReference type="NCBI Taxonomy" id="349750"/>
    <lineage>
        <taxon>Bacteria</taxon>
        <taxon>Pseudomonadati</taxon>
        <taxon>Pseudomonadota</taxon>
        <taxon>Alphaproteobacteria</taxon>
        <taxon>Sneathiellales</taxon>
        <taxon>Sneathiellaceae</taxon>
        <taxon>Sneathiella</taxon>
    </lineage>
</organism>
<reference evidence="7" key="1">
    <citation type="journal article" date="2014" name="Int. J. Syst. Evol. Microbiol.">
        <title>Complete genome of a new Firmicutes species belonging to the dominant human colonic microbiota ('Ruminococcus bicirculans') reveals two chromosomes and a selective capacity to utilize plant glucans.</title>
        <authorList>
            <consortium name="NISC Comparative Sequencing Program"/>
            <person name="Wegmann U."/>
            <person name="Louis P."/>
            <person name="Goesmann A."/>
            <person name="Henrissat B."/>
            <person name="Duncan S.H."/>
            <person name="Flint H.J."/>
        </authorList>
    </citation>
    <scope>NUCLEOTIDE SEQUENCE</scope>
    <source>
        <strain evidence="7">NBRC 103408</strain>
    </source>
</reference>
<keyword evidence="4" id="KW-0175">Coiled coil</keyword>
<evidence type="ECO:0000313" key="7">
    <source>
        <dbReference type="EMBL" id="GLQ06956.1"/>
    </source>
</evidence>
<feature type="domain" description="Methyl-accepting transducer" evidence="6">
    <location>
        <begin position="69"/>
        <end position="229"/>
    </location>
</feature>
<dbReference type="PANTHER" id="PTHR32089">
    <property type="entry name" value="METHYL-ACCEPTING CHEMOTAXIS PROTEIN MCPB"/>
    <property type="match status" value="1"/>
</dbReference>
<evidence type="ECO:0000256" key="2">
    <source>
        <dbReference type="ARBA" id="ARBA00029447"/>
    </source>
</evidence>
<sequence length="393" mass="43031">MTVVLTDRPTDQYQSQSQHHSAATSGESDPAEQEALEFLSKWKSLSSTQRKALHVVMDEIGLVSDLVESNITDISVTFRELAVHAQSQSDNVKDIVETSTHVEFDGKIVNLSEIIGMIDKHLSEVIGKLVDTSKKGLEVVFSLDDVVRDIGEIDKLITEIEGINKQTNLLALNARIEAARAGSAGKGFAVVAYEVQDLAKAVNQLATRMRGEISTISSGVKNGHNQIRKIADTDLSSNILAKDVIRGLMDCILDQNSHFTSALKASEQASKDISRDIAAVITRLQFQDRAKQRMENLTNTLTVMEQSLENFETETADTFSSALSWQETDEAWFRALVDRLTLGEMRDRFLSAVFPHEAAAGTEADAASDADKTGKADPNAGTDPDDDCDIELF</sequence>
<accession>A0ABQ5U8Z3</accession>
<comment type="similarity">
    <text evidence="2">Belongs to the methyl-accepting chemotaxis (MCP) protein family.</text>
</comment>
<evidence type="ECO:0000256" key="4">
    <source>
        <dbReference type="SAM" id="Coils"/>
    </source>
</evidence>
<evidence type="ECO:0000256" key="1">
    <source>
        <dbReference type="ARBA" id="ARBA00023224"/>
    </source>
</evidence>
<dbReference type="InterPro" id="IPR004089">
    <property type="entry name" value="MCPsignal_dom"/>
</dbReference>
<evidence type="ECO:0000256" key="5">
    <source>
        <dbReference type="SAM" id="MobiDB-lite"/>
    </source>
</evidence>
<proteinExistence type="inferred from homology"/>
<evidence type="ECO:0000313" key="8">
    <source>
        <dbReference type="Proteomes" id="UP001161409"/>
    </source>
</evidence>
<dbReference type="PANTHER" id="PTHR32089:SF112">
    <property type="entry name" value="LYSOZYME-LIKE PROTEIN-RELATED"/>
    <property type="match status" value="1"/>
</dbReference>
<dbReference type="SMART" id="SM00283">
    <property type="entry name" value="MA"/>
    <property type="match status" value="1"/>
</dbReference>
<dbReference type="Proteomes" id="UP001161409">
    <property type="component" value="Unassembled WGS sequence"/>
</dbReference>
<protein>
    <recommendedName>
        <fullName evidence="6">Methyl-accepting transducer domain-containing protein</fullName>
    </recommendedName>
</protein>
<reference evidence="7" key="2">
    <citation type="submission" date="2023-01" db="EMBL/GenBank/DDBJ databases">
        <title>Draft genome sequence of Sneathiella chinensis strain NBRC 103408.</title>
        <authorList>
            <person name="Sun Q."/>
            <person name="Mori K."/>
        </authorList>
    </citation>
    <scope>NUCLEOTIDE SEQUENCE</scope>
    <source>
        <strain evidence="7">NBRC 103408</strain>
    </source>
</reference>
<comment type="caution">
    <text evidence="7">The sequence shown here is derived from an EMBL/GenBank/DDBJ whole genome shotgun (WGS) entry which is preliminary data.</text>
</comment>
<feature type="compositionally biased region" description="Low complexity" evidence="5">
    <location>
        <begin position="14"/>
        <end position="23"/>
    </location>
</feature>
<dbReference type="Pfam" id="PF00015">
    <property type="entry name" value="MCPsignal"/>
    <property type="match status" value="1"/>
</dbReference>